<organism evidence="1 2">
    <name type="scientific">Rhodofomes roseus</name>
    <dbReference type="NCBI Taxonomy" id="34475"/>
    <lineage>
        <taxon>Eukaryota</taxon>
        <taxon>Fungi</taxon>
        <taxon>Dikarya</taxon>
        <taxon>Basidiomycota</taxon>
        <taxon>Agaricomycotina</taxon>
        <taxon>Agaricomycetes</taxon>
        <taxon>Polyporales</taxon>
        <taxon>Rhodofomes</taxon>
    </lineage>
</organism>
<protein>
    <submittedName>
        <fullName evidence="1">Uncharacterized protein</fullName>
    </submittedName>
</protein>
<evidence type="ECO:0000313" key="1">
    <source>
        <dbReference type="EMBL" id="TFY55865.1"/>
    </source>
</evidence>
<dbReference type="AlphaFoldDB" id="A0A4Y9Y0H8"/>
<accession>A0A4Y9Y0H8</accession>
<dbReference type="Proteomes" id="UP000298390">
    <property type="component" value="Unassembled WGS sequence"/>
</dbReference>
<sequence>MATYDNFDDYNTGIATAVNTADDAYITVERTRTSMPQGWTKYTHPQSWAYFRNDEYKLVVDDDIRIPDILAGVNEYYLANQTSALPDGLEACMLGSVGSYFYLIIDHNQCVAEHASAKPLKDWVGSENMSGVNLLRRRRLYWNYIQGHPSHMTMPYRALTEAVDAIRAYYFDNLMHGERSFVPFSKVECDDLLQHLVDPPSVRRQWWHLSHGSSVKFIAIATQKVTDNTHSTNTAYVDGHSAARLTYQRAHPPSLAYCFVFS</sequence>
<proteinExistence type="predicted"/>
<name>A0A4Y9Y0H8_9APHY</name>
<gene>
    <name evidence="1" type="ORF">EVJ58_g7977</name>
</gene>
<reference evidence="1 2" key="1">
    <citation type="submission" date="2019-01" db="EMBL/GenBank/DDBJ databases">
        <title>Genome sequencing of the rare red list fungi Fomitopsis rosea.</title>
        <authorList>
            <person name="Buettner E."/>
            <person name="Kellner H."/>
        </authorList>
    </citation>
    <scope>NUCLEOTIDE SEQUENCE [LARGE SCALE GENOMIC DNA]</scope>
    <source>
        <strain evidence="1 2">DSM 105464</strain>
    </source>
</reference>
<dbReference type="EMBL" id="SEKV01000554">
    <property type="protein sequence ID" value="TFY55865.1"/>
    <property type="molecule type" value="Genomic_DNA"/>
</dbReference>
<evidence type="ECO:0000313" key="2">
    <source>
        <dbReference type="Proteomes" id="UP000298390"/>
    </source>
</evidence>
<comment type="caution">
    <text evidence="1">The sequence shown here is derived from an EMBL/GenBank/DDBJ whole genome shotgun (WGS) entry which is preliminary data.</text>
</comment>